<sequence>MAMPGHIESPRPPFLWHPAHIKRRPHQIKSRHCRLANHRLHLPRLRPIHHRDMHRWNESCEPHCGEEEGAEGPVGAMGEFGGKEGEDGENGEEGDGGEVEEAPAWGAQEGVGDGREEGRGDHDGDAGVVEAVEEEVQASRMAAEEVAEGGGYEADHGSKEEDEERPTGRGGVGCRPVVGRGDVGMEMIVVVGW</sequence>
<accession>A0AAV7G2E9</accession>
<gene>
    <name evidence="2" type="ORF">IEQ34_020564</name>
</gene>
<dbReference type="Proteomes" id="UP000775213">
    <property type="component" value="Unassembled WGS sequence"/>
</dbReference>
<protein>
    <submittedName>
        <fullName evidence="2">Uncharacterized protein</fullName>
    </submittedName>
</protein>
<dbReference type="AlphaFoldDB" id="A0AAV7G2E9"/>
<evidence type="ECO:0000313" key="3">
    <source>
        <dbReference type="Proteomes" id="UP000775213"/>
    </source>
</evidence>
<feature type="region of interest" description="Disordered" evidence="1">
    <location>
        <begin position="139"/>
        <end position="175"/>
    </location>
</feature>
<feature type="compositionally biased region" description="Acidic residues" evidence="1">
    <location>
        <begin position="86"/>
        <end position="101"/>
    </location>
</feature>
<evidence type="ECO:0000256" key="1">
    <source>
        <dbReference type="SAM" id="MobiDB-lite"/>
    </source>
</evidence>
<dbReference type="EMBL" id="JAGFBR010000018">
    <property type="protein sequence ID" value="KAH0449872.1"/>
    <property type="molecule type" value="Genomic_DNA"/>
</dbReference>
<feature type="compositionally biased region" description="Basic and acidic residues" evidence="1">
    <location>
        <begin position="112"/>
        <end position="125"/>
    </location>
</feature>
<evidence type="ECO:0000313" key="2">
    <source>
        <dbReference type="EMBL" id="KAH0449872.1"/>
    </source>
</evidence>
<proteinExistence type="predicted"/>
<name>A0AAV7G2E9_DENCH</name>
<comment type="caution">
    <text evidence="2">The sequence shown here is derived from an EMBL/GenBank/DDBJ whole genome shotgun (WGS) entry which is preliminary data.</text>
</comment>
<reference evidence="2 3" key="1">
    <citation type="journal article" date="2021" name="Hortic Res">
        <title>Chromosome-scale assembly of the Dendrobium chrysotoxum genome enhances the understanding of orchid evolution.</title>
        <authorList>
            <person name="Zhang Y."/>
            <person name="Zhang G.Q."/>
            <person name="Zhang D."/>
            <person name="Liu X.D."/>
            <person name="Xu X.Y."/>
            <person name="Sun W.H."/>
            <person name="Yu X."/>
            <person name="Zhu X."/>
            <person name="Wang Z.W."/>
            <person name="Zhao X."/>
            <person name="Zhong W.Y."/>
            <person name="Chen H."/>
            <person name="Yin W.L."/>
            <person name="Huang T."/>
            <person name="Niu S.C."/>
            <person name="Liu Z.J."/>
        </authorList>
    </citation>
    <scope>NUCLEOTIDE SEQUENCE [LARGE SCALE GENOMIC DNA]</scope>
    <source>
        <strain evidence="2">Lindl</strain>
    </source>
</reference>
<organism evidence="2 3">
    <name type="scientific">Dendrobium chrysotoxum</name>
    <name type="common">Orchid</name>
    <dbReference type="NCBI Taxonomy" id="161865"/>
    <lineage>
        <taxon>Eukaryota</taxon>
        <taxon>Viridiplantae</taxon>
        <taxon>Streptophyta</taxon>
        <taxon>Embryophyta</taxon>
        <taxon>Tracheophyta</taxon>
        <taxon>Spermatophyta</taxon>
        <taxon>Magnoliopsida</taxon>
        <taxon>Liliopsida</taxon>
        <taxon>Asparagales</taxon>
        <taxon>Orchidaceae</taxon>
        <taxon>Epidendroideae</taxon>
        <taxon>Malaxideae</taxon>
        <taxon>Dendrobiinae</taxon>
        <taxon>Dendrobium</taxon>
    </lineage>
</organism>
<keyword evidence="3" id="KW-1185">Reference proteome</keyword>
<feature type="region of interest" description="Disordered" evidence="1">
    <location>
        <begin position="64"/>
        <end position="125"/>
    </location>
</feature>